<proteinExistence type="predicted"/>
<sequence length="312" mass="34927">MKKITIVFLLFSYSVLFSEDTKSLNEVKAELNFIKALKLKDVKFFREAFSPSIFFQYVVKGKQFSEIDFKEFSAKKGILYELFFNTDYVKNNINANSVSFSDAFTNSFGISVHASSDDRYILSSITTIHNGFCYDVILNCGDDAKICEISGLNISGCSGLDNVLLSKLPSEEIKLQRLKGKKYLKESREWISSGLQLLEIFDEKRKAIYGPNAVFDSIFAGTEDGYGGVAYLMVKTKKESDFLLFYRHLTSINEKIVNAKTSLSPGTFIGSNEKKVGIQLTNEPPKITIDGRTISGNPITSTLTIQILKGNL</sequence>
<accession>A0A4V3JMY2</accession>
<name>A0A4V3JMY2_9LEPT</name>
<dbReference type="OrthoDB" id="9888400at2"/>
<dbReference type="AlphaFoldDB" id="A0A4V3JMY2"/>
<reference evidence="1" key="1">
    <citation type="journal article" date="2019" name="PLoS Negl. Trop. Dis.">
        <title>Revisiting the worldwide diversity of Leptospira species in the environment.</title>
        <authorList>
            <person name="Vincent A.T."/>
            <person name="Schiettekatte O."/>
            <person name="Bourhy P."/>
            <person name="Veyrier F.J."/>
            <person name="Picardeau M."/>
        </authorList>
    </citation>
    <scope>NUCLEOTIDE SEQUENCE [LARGE SCALE GENOMIC DNA]</scope>
    <source>
        <strain evidence="1">201800265</strain>
    </source>
</reference>
<evidence type="ECO:0000313" key="1">
    <source>
        <dbReference type="EMBL" id="TGL31305.1"/>
    </source>
</evidence>
<gene>
    <name evidence="1" type="ORF">EHQ52_15310</name>
</gene>
<protein>
    <submittedName>
        <fullName evidence="1">Uncharacterized protein</fullName>
    </submittedName>
</protein>
<keyword evidence="2" id="KW-1185">Reference proteome</keyword>
<evidence type="ECO:0000313" key="2">
    <source>
        <dbReference type="Proteomes" id="UP000297871"/>
    </source>
</evidence>
<comment type="caution">
    <text evidence="1">The sequence shown here is derived from an EMBL/GenBank/DDBJ whole genome shotgun (WGS) entry which is preliminary data.</text>
</comment>
<dbReference type="RefSeq" id="WP_135616061.1">
    <property type="nucleotide sequence ID" value="NZ_RQFY01000007.1"/>
</dbReference>
<organism evidence="1 2">
    <name type="scientific">Leptospira koniambonensis</name>
    <dbReference type="NCBI Taxonomy" id="2484950"/>
    <lineage>
        <taxon>Bacteria</taxon>
        <taxon>Pseudomonadati</taxon>
        <taxon>Spirochaetota</taxon>
        <taxon>Spirochaetia</taxon>
        <taxon>Leptospirales</taxon>
        <taxon>Leptospiraceae</taxon>
        <taxon>Leptospira</taxon>
    </lineage>
</organism>
<dbReference type="EMBL" id="RQFY01000007">
    <property type="protein sequence ID" value="TGL31305.1"/>
    <property type="molecule type" value="Genomic_DNA"/>
</dbReference>
<dbReference type="Proteomes" id="UP000297871">
    <property type="component" value="Unassembled WGS sequence"/>
</dbReference>